<gene>
    <name evidence="2" type="ORF">BpHYR1_025387</name>
</gene>
<feature type="chain" id="PRO_5018141001" evidence="1">
    <location>
        <begin position="20"/>
        <end position="128"/>
    </location>
</feature>
<feature type="signal peptide" evidence="1">
    <location>
        <begin position="1"/>
        <end position="19"/>
    </location>
</feature>
<proteinExistence type="predicted"/>
<reference evidence="2 3" key="1">
    <citation type="journal article" date="2018" name="Sci. Rep.">
        <title>Genomic signatures of local adaptation to the degree of environmental predictability in rotifers.</title>
        <authorList>
            <person name="Franch-Gras L."/>
            <person name="Hahn C."/>
            <person name="Garcia-Roger E.M."/>
            <person name="Carmona M.J."/>
            <person name="Serra M."/>
            <person name="Gomez A."/>
        </authorList>
    </citation>
    <scope>NUCLEOTIDE SEQUENCE [LARGE SCALE GENOMIC DNA]</scope>
    <source>
        <strain evidence="2">HYR1</strain>
    </source>
</reference>
<dbReference type="OrthoDB" id="10559166at2759"/>
<evidence type="ECO:0000313" key="2">
    <source>
        <dbReference type="EMBL" id="RNA00042.1"/>
    </source>
</evidence>
<dbReference type="AlphaFoldDB" id="A0A3M7PLQ0"/>
<evidence type="ECO:0000313" key="3">
    <source>
        <dbReference type="Proteomes" id="UP000276133"/>
    </source>
</evidence>
<name>A0A3M7PLQ0_BRAPC</name>
<keyword evidence="3" id="KW-1185">Reference proteome</keyword>
<dbReference type="EMBL" id="REGN01009950">
    <property type="protein sequence ID" value="RNA00042.1"/>
    <property type="molecule type" value="Genomic_DNA"/>
</dbReference>
<accession>A0A3M7PLQ0</accession>
<evidence type="ECO:0000256" key="1">
    <source>
        <dbReference type="SAM" id="SignalP"/>
    </source>
</evidence>
<comment type="caution">
    <text evidence="2">The sequence shown here is derived from an EMBL/GenBank/DDBJ whole genome shotgun (WGS) entry which is preliminary data.</text>
</comment>
<keyword evidence="1" id="KW-0732">Signal</keyword>
<sequence>MPGLWSLPCLLGSLDKAFLAVLRCRLISCPFEVSIFLKTGETVPNEKPPCAHIWLKMKTKGNEVKSEILAMSEKKLHKVTNMCGSLKKTRVIAKKPKKVDLNLKKIDLTKKEAKNCQKEIKKEKSTSK</sequence>
<protein>
    <submittedName>
        <fullName evidence="2">Uncharacterized protein</fullName>
    </submittedName>
</protein>
<dbReference type="Proteomes" id="UP000276133">
    <property type="component" value="Unassembled WGS sequence"/>
</dbReference>
<organism evidence="2 3">
    <name type="scientific">Brachionus plicatilis</name>
    <name type="common">Marine rotifer</name>
    <name type="synonym">Brachionus muelleri</name>
    <dbReference type="NCBI Taxonomy" id="10195"/>
    <lineage>
        <taxon>Eukaryota</taxon>
        <taxon>Metazoa</taxon>
        <taxon>Spiralia</taxon>
        <taxon>Gnathifera</taxon>
        <taxon>Rotifera</taxon>
        <taxon>Eurotatoria</taxon>
        <taxon>Monogononta</taxon>
        <taxon>Pseudotrocha</taxon>
        <taxon>Ploima</taxon>
        <taxon>Brachionidae</taxon>
        <taxon>Brachionus</taxon>
    </lineage>
</organism>